<dbReference type="Gene3D" id="3.80.10.10">
    <property type="entry name" value="Ribonuclease Inhibitor"/>
    <property type="match status" value="1"/>
</dbReference>
<dbReference type="InParanoid" id="A0A1C7NAP9"/>
<reference evidence="1 2" key="1">
    <citation type="submission" date="2016-03" db="EMBL/GenBank/DDBJ databases">
        <title>Choanephora cucurbitarum.</title>
        <authorList>
            <person name="Min B."/>
            <person name="Park H."/>
            <person name="Park J.-H."/>
            <person name="Shin H.-D."/>
            <person name="Choi I.-G."/>
        </authorList>
    </citation>
    <scope>NUCLEOTIDE SEQUENCE [LARGE SCALE GENOMIC DNA]</scope>
    <source>
        <strain evidence="1 2">KUS-F28377</strain>
    </source>
</reference>
<dbReference type="SUPFAM" id="SSF52047">
    <property type="entry name" value="RNI-like"/>
    <property type="match status" value="1"/>
</dbReference>
<gene>
    <name evidence="1" type="ORF">A0J61_07496</name>
</gene>
<dbReference type="PANTHER" id="PTHR38926">
    <property type="entry name" value="F-BOX DOMAIN CONTAINING PROTEIN, EXPRESSED"/>
    <property type="match status" value="1"/>
</dbReference>
<keyword evidence="2" id="KW-1185">Reference proteome</keyword>
<dbReference type="PANTHER" id="PTHR38926:SF5">
    <property type="entry name" value="F-BOX AND LEUCINE-RICH REPEAT PROTEIN 6"/>
    <property type="match status" value="1"/>
</dbReference>
<dbReference type="InterPro" id="IPR032675">
    <property type="entry name" value="LRR_dom_sf"/>
</dbReference>
<organism evidence="1 2">
    <name type="scientific">Choanephora cucurbitarum</name>
    <dbReference type="NCBI Taxonomy" id="101091"/>
    <lineage>
        <taxon>Eukaryota</taxon>
        <taxon>Fungi</taxon>
        <taxon>Fungi incertae sedis</taxon>
        <taxon>Mucoromycota</taxon>
        <taxon>Mucoromycotina</taxon>
        <taxon>Mucoromycetes</taxon>
        <taxon>Mucorales</taxon>
        <taxon>Mucorineae</taxon>
        <taxon>Choanephoraceae</taxon>
        <taxon>Choanephoroideae</taxon>
        <taxon>Choanephora</taxon>
    </lineage>
</organism>
<evidence type="ECO:0000313" key="2">
    <source>
        <dbReference type="Proteomes" id="UP000093000"/>
    </source>
</evidence>
<sequence>MLLLFPSEIIDHISQFLTQSEYSQLILVNRACYNRFIIPLHKQIEFDDEFQFGEFLQVSKYHQHIQDLKLRIKYISQASKPNFETSFPIWVSRGYKGKPFYSTSPLLPFRDLKTLTLTDCGDYPTPVDIAAHMPNLTHLTIETMDEFNISVGLLDNILQTCPHLEYLDIAAHVADVPKEAQLVSSQSFDKLKTLALRLTSGPSHHELFNRFYIGFRPVHLWLQYVANRFSKLESLTLEAHSIRKNEPHTSSFYSWFHSQCPFLRYFEWHNVFPDDVFLESLSEQQRQLQQFRLTDQYLIEQYIIGALPPYTYLSNIMNLEIEVPSEMECNVLLAILGKTCPQLKQLEMYQSSTHNKEPLYFNYLLDLFPCLTTVCLRRVALDVKQTETIRQPHPLNKLHLQNCCLSTHVFDYLSPCCLNLQYLVLENIVYRDQEYMAKIHLPYQQLIEVDIQYIRIEPDDFDSFIQLFHIKQSDTSYWHLIKQYDDETGQTLTRQQLNEIDMKEFDTTLSQLRTVWLEPDYQLGRYAASPPSVFGNWDLCKMIEKGYVDFECQSVRSVFINDKPYDDFFLSLW</sequence>
<accession>A0A1C7NAP9</accession>
<dbReference type="EMBL" id="LUGH01000508">
    <property type="protein sequence ID" value="OBZ84454.1"/>
    <property type="molecule type" value="Genomic_DNA"/>
</dbReference>
<protein>
    <recommendedName>
        <fullName evidence="3">F-box domain-containing protein</fullName>
    </recommendedName>
</protein>
<evidence type="ECO:0000313" key="1">
    <source>
        <dbReference type="EMBL" id="OBZ84454.1"/>
    </source>
</evidence>
<dbReference type="AlphaFoldDB" id="A0A1C7NAP9"/>
<dbReference type="OrthoDB" id="10373400at2759"/>
<dbReference type="Proteomes" id="UP000093000">
    <property type="component" value="Unassembled WGS sequence"/>
</dbReference>
<evidence type="ECO:0008006" key="3">
    <source>
        <dbReference type="Google" id="ProtNLM"/>
    </source>
</evidence>
<proteinExistence type="predicted"/>
<name>A0A1C7NAP9_9FUNG</name>
<comment type="caution">
    <text evidence="1">The sequence shown here is derived from an EMBL/GenBank/DDBJ whole genome shotgun (WGS) entry which is preliminary data.</text>
</comment>